<dbReference type="GO" id="GO:0046872">
    <property type="term" value="F:metal ion binding"/>
    <property type="evidence" value="ECO:0007669"/>
    <property type="project" value="UniProtKB-KW"/>
</dbReference>
<evidence type="ECO:0000313" key="6">
    <source>
        <dbReference type="EMBL" id="ANU26601.1"/>
    </source>
</evidence>
<dbReference type="PROSITE" id="PS51352">
    <property type="entry name" value="THIOREDOXIN_2"/>
    <property type="match status" value="1"/>
</dbReference>
<dbReference type="Pfam" id="PF02630">
    <property type="entry name" value="SCO1-SenC"/>
    <property type="match status" value="1"/>
</dbReference>
<keyword evidence="3" id="KW-0479">Metal-binding</keyword>
<name>A0A1B1S077_9BACL</name>
<feature type="disulfide bond" description="Redox-active" evidence="4">
    <location>
        <begin position="64"/>
        <end position="68"/>
    </location>
</feature>
<evidence type="ECO:0000256" key="4">
    <source>
        <dbReference type="PIRSR" id="PIRSR603782-2"/>
    </source>
</evidence>
<keyword evidence="7" id="KW-1185">Reference proteome</keyword>
<dbReference type="InterPro" id="IPR003782">
    <property type="entry name" value="SCO1/SenC"/>
</dbReference>
<dbReference type="InterPro" id="IPR013766">
    <property type="entry name" value="Thioredoxin_domain"/>
</dbReference>
<dbReference type="OrthoDB" id="9811998at2"/>
<dbReference type="SUPFAM" id="SSF52833">
    <property type="entry name" value="Thioredoxin-like"/>
    <property type="match status" value="1"/>
</dbReference>
<dbReference type="KEGG" id="pll:I858_006135"/>
<dbReference type="RefSeq" id="WP_049694056.1">
    <property type="nucleotide sequence ID" value="NZ_CP016540.2"/>
</dbReference>
<evidence type="ECO:0000256" key="2">
    <source>
        <dbReference type="ARBA" id="ARBA00023008"/>
    </source>
</evidence>
<proteinExistence type="inferred from homology"/>
<feature type="binding site" evidence="3">
    <location>
        <position position="64"/>
    </location>
    <ligand>
        <name>Cu cation</name>
        <dbReference type="ChEBI" id="CHEBI:23378"/>
    </ligand>
</feature>
<evidence type="ECO:0000313" key="7">
    <source>
        <dbReference type="Proteomes" id="UP000053354"/>
    </source>
</evidence>
<sequence>MRKYRGLVLAVFFSIFLVACNQGIEDPLELEIENFTFTNHNNEDFGLADLEGEVWLADFVFTNCTTVCLPMMANMTNIQEQLKEKGLDVQLVSFSVDPAFDKPEILKSYAENYGADLSSWNLLTGYTPQEIDDFAMNNFKTLARKPENDDQVIHGTYFFLVNQEGVIMKSYNGLNPPVEDILSDAKILLTEE</sequence>
<evidence type="ECO:0000256" key="3">
    <source>
        <dbReference type="PIRSR" id="PIRSR603782-1"/>
    </source>
</evidence>
<gene>
    <name evidence="6" type="ORF">I858_006135</name>
</gene>
<comment type="similarity">
    <text evidence="1">Belongs to the SCO1/2 family.</text>
</comment>
<keyword evidence="4" id="KW-1015">Disulfide bond</keyword>
<dbReference type="InterPro" id="IPR036249">
    <property type="entry name" value="Thioredoxin-like_sf"/>
</dbReference>
<feature type="binding site" evidence="3">
    <location>
        <position position="68"/>
    </location>
    <ligand>
        <name>Cu cation</name>
        <dbReference type="ChEBI" id="CHEBI:23378"/>
    </ligand>
</feature>
<dbReference type="CDD" id="cd02968">
    <property type="entry name" value="SCO"/>
    <property type="match status" value="1"/>
</dbReference>
<keyword evidence="2 3" id="KW-0186">Copper</keyword>
<protein>
    <submittedName>
        <fullName evidence="6">Cytochrome c oxidase assembly protein</fullName>
    </submittedName>
</protein>
<organism evidence="6 7">
    <name type="scientific">Planococcus versutus</name>
    <dbReference type="NCBI Taxonomy" id="1302659"/>
    <lineage>
        <taxon>Bacteria</taxon>
        <taxon>Bacillati</taxon>
        <taxon>Bacillota</taxon>
        <taxon>Bacilli</taxon>
        <taxon>Bacillales</taxon>
        <taxon>Caryophanaceae</taxon>
        <taxon>Planococcus</taxon>
    </lineage>
</organism>
<dbReference type="AlphaFoldDB" id="A0A1B1S077"/>
<dbReference type="STRING" id="1302659.I858_006135"/>
<evidence type="ECO:0000256" key="1">
    <source>
        <dbReference type="ARBA" id="ARBA00010996"/>
    </source>
</evidence>
<accession>A0A1B1S077</accession>
<feature type="domain" description="Thioredoxin" evidence="5">
    <location>
        <begin position="26"/>
        <end position="190"/>
    </location>
</feature>
<reference evidence="6" key="1">
    <citation type="submission" date="2016-10" db="EMBL/GenBank/DDBJ databases">
        <authorList>
            <person name="See-Too W.S."/>
        </authorList>
    </citation>
    <scope>NUCLEOTIDE SEQUENCE</scope>
    <source>
        <strain evidence="6">L10.15</strain>
    </source>
</reference>
<dbReference type="Proteomes" id="UP000053354">
    <property type="component" value="Chromosome"/>
</dbReference>
<evidence type="ECO:0000259" key="5">
    <source>
        <dbReference type="PROSITE" id="PS51352"/>
    </source>
</evidence>
<dbReference type="Gene3D" id="3.40.30.10">
    <property type="entry name" value="Glutaredoxin"/>
    <property type="match status" value="1"/>
</dbReference>
<dbReference type="PROSITE" id="PS51257">
    <property type="entry name" value="PROKAR_LIPOPROTEIN"/>
    <property type="match status" value="1"/>
</dbReference>
<dbReference type="PANTHER" id="PTHR12151:SF25">
    <property type="entry name" value="LINALOOL DEHYDRATASE_ISOMERASE DOMAIN-CONTAINING PROTEIN"/>
    <property type="match status" value="1"/>
</dbReference>
<dbReference type="EMBL" id="CP016540">
    <property type="protein sequence ID" value="ANU26601.1"/>
    <property type="molecule type" value="Genomic_DNA"/>
</dbReference>
<dbReference type="PANTHER" id="PTHR12151">
    <property type="entry name" value="ELECTRON TRANSPORT PROTIN SCO1/SENC FAMILY MEMBER"/>
    <property type="match status" value="1"/>
</dbReference>
<feature type="binding site" evidence="3">
    <location>
        <position position="154"/>
    </location>
    <ligand>
        <name>Cu cation</name>
        <dbReference type="ChEBI" id="CHEBI:23378"/>
    </ligand>
</feature>